<proteinExistence type="predicted"/>
<dbReference type="STRING" id="36849.OXPF_41830"/>
<name>A0A0P8W440_9CLOT</name>
<evidence type="ECO:0000313" key="2">
    <source>
        <dbReference type="Proteomes" id="UP000050326"/>
    </source>
</evidence>
<dbReference type="EMBL" id="LKET01000068">
    <property type="protein sequence ID" value="KPU42398.1"/>
    <property type="molecule type" value="Genomic_DNA"/>
</dbReference>
<sequence>MNRNDNVIIRAVDMEDNIIFDKKPTALPLKEELIISDSIKFFNDPEPCMIHRSAVMKRIYLNIIDSLWKLVKDDMELSWSIIPDSVKNYLDIKDEIKYIRIIKDK</sequence>
<dbReference type="AlphaFoldDB" id="A0A0P8W440"/>
<gene>
    <name evidence="1" type="ORF">OXPF_41830</name>
</gene>
<dbReference type="OrthoDB" id="2067266at2"/>
<evidence type="ECO:0000313" key="1">
    <source>
        <dbReference type="EMBL" id="KPU42398.1"/>
    </source>
</evidence>
<accession>A0A0P8W440</accession>
<dbReference type="RefSeq" id="WP_054877111.1">
    <property type="nucleotide sequence ID" value="NZ_LKET01000068.1"/>
</dbReference>
<organism evidence="1 2">
    <name type="scientific">Oxobacter pfennigii</name>
    <dbReference type="NCBI Taxonomy" id="36849"/>
    <lineage>
        <taxon>Bacteria</taxon>
        <taxon>Bacillati</taxon>
        <taxon>Bacillota</taxon>
        <taxon>Clostridia</taxon>
        <taxon>Eubacteriales</taxon>
        <taxon>Clostridiaceae</taxon>
        <taxon>Oxobacter</taxon>
    </lineage>
</organism>
<protein>
    <submittedName>
        <fullName evidence="1">Uncharacterized protein</fullName>
    </submittedName>
</protein>
<dbReference type="Proteomes" id="UP000050326">
    <property type="component" value="Unassembled WGS sequence"/>
</dbReference>
<keyword evidence="2" id="KW-1185">Reference proteome</keyword>
<reference evidence="1 2" key="1">
    <citation type="submission" date="2015-09" db="EMBL/GenBank/DDBJ databases">
        <title>Genome sequence of Oxobacter pfennigii DSM 3222.</title>
        <authorList>
            <person name="Poehlein A."/>
            <person name="Bengelsdorf F.R."/>
            <person name="Schiel-Bengelsdorf B."/>
            <person name="Duerre P."/>
            <person name="Daniel R."/>
        </authorList>
    </citation>
    <scope>NUCLEOTIDE SEQUENCE [LARGE SCALE GENOMIC DNA]</scope>
    <source>
        <strain evidence="1 2">DSM 3222</strain>
    </source>
</reference>
<comment type="caution">
    <text evidence="1">The sequence shown here is derived from an EMBL/GenBank/DDBJ whole genome shotgun (WGS) entry which is preliminary data.</text>
</comment>